<dbReference type="Pfam" id="PF02272">
    <property type="entry name" value="DHHA1"/>
    <property type="match status" value="1"/>
</dbReference>
<dbReference type="InterPro" id="IPR038763">
    <property type="entry name" value="DHH_sf"/>
</dbReference>
<proteinExistence type="predicted"/>
<comment type="caution">
    <text evidence="3">The sequence shown here is derived from an EMBL/GenBank/DDBJ whole genome shotgun (WGS) entry which is preliminary data.</text>
</comment>
<sequence>MNYRESRSILEKVKKAKRILLNCHRGPDPDSIGSALAMKYVLEGMEKTVGVICPSEKLYENVSFLKDYKKIQKGIDFNKFNFLEYDLFITLDSSSWNMVSSDPNSSLPRIPLIVIDHHDTNKNFGKINLVDKNASSVGEILYLLIQDWSVNITKVIATALLTAIIGDTGIFKYPNTSEKTFDVAYQLVKKGADKNLIIANIYRNLDFNLIKFWGEALNRVKLDKKYGFIYSAVPYEVYKKLDKPENAKESSIDLFGQITKGTEFGFMAVETEKNKLSISLRSRTDFDSSQIATALGGGGHAAASGAKIEGLPFDEAVNKVLHVARKYAKEK</sequence>
<gene>
    <name evidence="3" type="ORF">US53_C0023G0014</name>
</gene>
<feature type="domain" description="DDH" evidence="1">
    <location>
        <begin position="19"/>
        <end position="164"/>
    </location>
</feature>
<dbReference type="Gene3D" id="3.10.310.30">
    <property type="match status" value="1"/>
</dbReference>
<evidence type="ECO:0000313" key="4">
    <source>
        <dbReference type="Proteomes" id="UP000034591"/>
    </source>
</evidence>
<evidence type="ECO:0000259" key="2">
    <source>
        <dbReference type="Pfam" id="PF02272"/>
    </source>
</evidence>
<dbReference type="Gene3D" id="3.90.1640.10">
    <property type="entry name" value="inorganic pyrophosphatase (n-terminal core)"/>
    <property type="match status" value="1"/>
</dbReference>
<dbReference type="InterPro" id="IPR051319">
    <property type="entry name" value="Oligoribo/pAp-PDE_c-di-AMP_PDE"/>
</dbReference>
<dbReference type="SUPFAM" id="SSF64182">
    <property type="entry name" value="DHH phosphoesterases"/>
    <property type="match status" value="1"/>
</dbReference>
<evidence type="ECO:0000259" key="1">
    <source>
        <dbReference type="Pfam" id="PF01368"/>
    </source>
</evidence>
<feature type="domain" description="DHHA1" evidence="2">
    <location>
        <begin position="261"/>
        <end position="329"/>
    </location>
</feature>
<dbReference type="EMBL" id="LBTI01000023">
    <property type="protein sequence ID" value="KKQ37259.1"/>
    <property type="molecule type" value="Genomic_DNA"/>
</dbReference>
<dbReference type="InterPro" id="IPR003156">
    <property type="entry name" value="DHHA1_dom"/>
</dbReference>
<dbReference type="GO" id="GO:0003676">
    <property type="term" value="F:nucleic acid binding"/>
    <property type="evidence" value="ECO:0007669"/>
    <property type="project" value="InterPro"/>
</dbReference>
<accession>A0A0G0JKJ0</accession>
<dbReference type="AlphaFoldDB" id="A0A0G0JKJ0"/>
<organism evidence="3 4">
    <name type="scientific">Candidatus Woesebacteria bacterium GW2011_GWA1_37_7</name>
    <dbReference type="NCBI Taxonomy" id="1618545"/>
    <lineage>
        <taxon>Bacteria</taxon>
        <taxon>Candidatus Woeseibacteriota</taxon>
    </lineage>
</organism>
<reference evidence="3 4" key="1">
    <citation type="journal article" date="2015" name="Nature">
        <title>rRNA introns, odd ribosomes, and small enigmatic genomes across a large radiation of phyla.</title>
        <authorList>
            <person name="Brown C.T."/>
            <person name="Hug L.A."/>
            <person name="Thomas B.C."/>
            <person name="Sharon I."/>
            <person name="Castelle C.J."/>
            <person name="Singh A."/>
            <person name="Wilkins M.J."/>
            <person name="Williams K.H."/>
            <person name="Banfield J.F."/>
        </authorList>
    </citation>
    <scope>NUCLEOTIDE SEQUENCE [LARGE SCALE GENOMIC DNA]</scope>
</reference>
<dbReference type="Pfam" id="PF01368">
    <property type="entry name" value="DHH"/>
    <property type="match status" value="1"/>
</dbReference>
<protein>
    <submittedName>
        <fullName evidence="3">DHH family protein</fullName>
    </submittedName>
</protein>
<dbReference type="PANTHER" id="PTHR47618">
    <property type="entry name" value="BIFUNCTIONAL OLIGORIBONUCLEASE AND PAP PHOSPHATASE NRNA"/>
    <property type="match status" value="1"/>
</dbReference>
<dbReference type="PANTHER" id="PTHR47618:SF1">
    <property type="entry name" value="BIFUNCTIONAL OLIGORIBONUCLEASE AND PAP PHOSPHATASE NRNA"/>
    <property type="match status" value="1"/>
</dbReference>
<dbReference type="InterPro" id="IPR001667">
    <property type="entry name" value="DDH_dom"/>
</dbReference>
<name>A0A0G0JKJ0_9BACT</name>
<dbReference type="Proteomes" id="UP000034591">
    <property type="component" value="Unassembled WGS sequence"/>
</dbReference>
<dbReference type="STRING" id="1618545.US53_C0023G0014"/>
<evidence type="ECO:0000313" key="3">
    <source>
        <dbReference type="EMBL" id="KKQ37259.1"/>
    </source>
</evidence>